<dbReference type="EMBL" id="CAJVPT010004795">
    <property type="protein sequence ID" value="CAG8512500.1"/>
    <property type="molecule type" value="Genomic_DNA"/>
</dbReference>
<comment type="caution">
    <text evidence="1">The sequence shown here is derived from an EMBL/GenBank/DDBJ whole genome shotgun (WGS) entry which is preliminary data.</text>
</comment>
<evidence type="ECO:0000313" key="1">
    <source>
        <dbReference type="EMBL" id="CAG8512500.1"/>
    </source>
</evidence>
<name>A0ACA9L713_9GLOM</name>
<accession>A0ACA9L713</accession>
<dbReference type="Proteomes" id="UP000789525">
    <property type="component" value="Unassembled WGS sequence"/>
</dbReference>
<reference evidence="1" key="1">
    <citation type="submission" date="2021-06" db="EMBL/GenBank/DDBJ databases">
        <authorList>
            <person name="Kallberg Y."/>
            <person name="Tangrot J."/>
            <person name="Rosling A."/>
        </authorList>
    </citation>
    <scope>NUCLEOTIDE SEQUENCE</scope>
    <source>
        <strain evidence="1">CL356</strain>
    </source>
</reference>
<keyword evidence="2" id="KW-1185">Reference proteome</keyword>
<organism evidence="1 2">
    <name type="scientific">Acaulospora colombiana</name>
    <dbReference type="NCBI Taxonomy" id="27376"/>
    <lineage>
        <taxon>Eukaryota</taxon>
        <taxon>Fungi</taxon>
        <taxon>Fungi incertae sedis</taxon>
        <taxon>Mucoromycota</taxon>
        <taxon>Glomeromycotina</taxon>
        <taxon>Glomeromycetes</taxon>
        <taxon>Diversisporales</taxon>
        <taxon>Acaulosporaceae</taxon>
        <taxon>Acaulospora</taxon>
    </lineage>
</organism>
<gene>
    <name evidence="1" type="ORF">ACOLOM_LOCUS3284</name>
</gene>
<proteinExistence type="predicted"/>
<sequence length="1073" mass="120475">MSKMSGAWPLGRHYNYIGESDSSTTSSSSVSSSADSDSGSSSRGSSRSSSSSSSDGSPEGIYCMTCHYERVNRAKRAKEREQASHQTPAFEKSLPSLPVEAEPKPNMLEHPNHIIRPKRSFERNATTTLPTEAPRTHAFPVSSDSNFNRRHSRLFDPSSVGDMSKQKTYPASKALEQFARSNTLERSDSLTDRSKLRSELSEPSKKAIPFYKKNESSDNLLRTTSRNREIIENHSRNASITSSRSEPYDNSGRTFSLTSLRSDVSDILSRKSPAQSSQEREETDHSNRKPSSLSRKFKPSAIQQTQQPLPHIEEYAINLQVTPPILDEYPSFSRTRSNSPATPRSNSPISPRFPPSPGHKDSRSGNNTLDVGPPVLPPLSFSNDEEEDDLISLVSNDKIDTDEQKRKRQTFLGELMSDDSSKLRSGSATPDFIENSSNSSLSPDRKNSESSLASLSSRENEVMELEDVSVEELKRLLIDTKKKLTEAERNYRKIKRVSQKTLDEIGLTREEFENEVSLRRKAEIAVKKLKSQVELQNQKLEAARLDREQIEQMIQDSRTSRQQLQELQNSLKEMGLQKEMMIREIELLVMEKQAGLAGTNASRDLPGSFAKHLSSQFDEVKQTYIFEIRSLQEQKDELKQEIEQLQRTKNQYIADVAHLNEKNLELAEMNNELMRQIESQGKGKSANGFNFFKSNRPSPGHGHTPSDTSSSVNQKGHSKQASLHTFDPEGPDGAPIVSLTNVAHRNSIGRGATPKKFKWRKGGKVLNKIFANANAVTDGKIPYLANFGPETNRKTGNSSRVHNWQTFSYLRPVNCEHCHEKIWSEVKCTGCNITVHVKCSSMISPTCSDGRTSYDNDSETVVNENGVSIFGNDLTKQSELEGEDVPLVVQKCVKAVEARGMDLDGIYRKSGGASQLRAIITAFENGEEFDLDGPDQFNDICAVTSVLKQYLRELPNPLLTYELYPNFLEAISFENEEEKLEKFQQLLLCLPKAHYDTIKYLMCHLDRVKQREAENLMGSKNLSVVFGPTLLRGPNPNTEILDMTFKNAAVEFIIENAHALFSNSTERRKDGFI</sequence>
<evidence type="ECO:0000313" key="2">
    <source>
        <dbReference type="Proteomes" id="UP000789525"/>
    </source>
</evidence>
<protein>
    <submittedName>
        <fullName evidence="1">2228_t:CDS:1</fullName>
    </submittedName>
</protein>